<evidence type="ECO:0000256" key="2">
    <source>
        <dbReference type="ARBA" id="ARBA00061659"/>
    </source>
</evidence>
<dbReference type="PANTHER" id="PTHR47926">
    <property type="entry name" value="PENTATRICOPEPTIDE REPEAT-CONTAINING PROTEIN"/>
    <property type="match status" value="1"/>
</dbReference>
<evidence type="ECO:0000256" key="1">
    <source>
        <dbReference type="ARBA" id="ARBA00022737"/>
    </source>
</evidence>
<dbReference type="InterPro" id="IPR002885">
    <property type="entry name" value="PPR_rpt"/>
</dbReference>
<evidence type="ECO:0000313" key="6">
    <source>
        <dbReference type="RefSeq" id="XP_020554854.1"/>
    </source>
</evidence>
<dbReference type="GO" id="GO:0003723">
    <property type="term" value="F:RNA binding"/>
    <property type="evidence" value="ECO:0007669"/>
    <property type="project" value="InterPro"/>
</dbReference>
<feature type="repeat" description="PPR" evidence="3">
    <location>
        <begin position="499"/>
        <end position="533"/>
    </location>
</feature>
<dbReference type="InterPro" id="IPR046960">
    <property type="entry name" value="PPR_At4g14850-like_plant"/>
</dbReference>
<dbReference type="GO" id="GO:0009451">
    <property type="term" value="P:RNA modification"/>
    <property type="evidence" value="ECO:0007669"/>
    <property type="project" value="InterPro"/>
</dbReference>
<sequence length="721" mass="80921">MVLLPFLHKCFFPTLPKFSAPYLHSNARCYFHCSKSNQFLSIQAHPNDGLIDFFDRLLQHCISGINESFNLDRPVKQIHTQIILTCSLSSAFLSARLISVYAKLSLLNDAQKVFDTSPEDCFFSCLFWNSMLRANVSAFRYGNAEELYRQMRELNVQPDGFGFPLIIRACAMSGDVRLCKIVHRHVIQMGFANNMHVSNELMRMYGEIGRTDVALQVFDRMPLRSRVSWNVMVSVYAKNYDCDAAFAVLCRMENEGWEPNSVTWTSLISSFARCGITEKTWECFVLMKDRGFDATAESIAVVISVCGEMPSKGEIVHGHVITAGFEKYIFVRNALISMYGRNGAVEKAEYLFSGLESQSIVSWNSLISAYAQSGLCDEAFSVFMRLESLNNNLTVGPNVVSWTAVINGFAASGRHKETLDLFRRMQFAQVQANAVTVAGVLSVSAELSALRLGRELHAHAIRVLMDSDMLVTNGLINMYMKCGSLRTGHSVFERMVYRDITSWNIIITGYGIHGLGDRALKIFHQMVNAGVKPDEVTFVAVLSTCSHSGLITEGHQLFHQMTQDFQIEPQVEHYACMVDLFGRAGLLQEASDVLKRMPIEPNAQVWGALLNSCRMHKNTDIAEETASQIFNLNSEVTGSYMLLSNLYAASGRWDDSAKVRLSAKTRGLRKIPGQSWIEVKKKFHCFSAGKALTSEMEELHGVLEELNLQMVMESHGFFEPC</sequence>
<evidence type="ECO:0000313" key="7">
    <source>
        <dbReference type="RefSeq" id="XP_020554859.1"/>
    </source>
</evidence>
<accession>A0A8M8VF83</accession>
<dbReference type="InterPro" id="IPR011990">
    <property type="entry name" value="TPR-like_helical_dom_sf"/>
</dbReference>
<feature type="repeat" description="PPR" evidence="3">
    <location>
        <begin position="398"/>
        <end position="432"/>
    </location>
</feature>
<dbReference type="OrthoDB" id="881013at2759"/>
<dbReference type="FunFam" id="1.25.40.10:FF:000031">
    <property type="entry name" value="Pentatricopeptide repeat-containing protein mitochondrial"/>
    <property type="match status" value="1"/>
</dbReference>
<evidence type="ECO:0000256" key="3">
    <source>
        <dbReference type="PROSITE-ProRule" id="PRU00708"/>
    </source>
</evidence>
<dbReference type="NCBIfam" id="TIGR00756">
    <property type="entry name" value="PPR"/>
    <property type="match status" value="5"/>
</dbReference>
<reference evidence="5 6" key="1">
    <citation type="submission" date="2025-04" db="UniProtKB">
        <authorList>
            <consortium name="RefSeq"/>
        </authorList>
    </citation>
    <scope>IDENTIFICATION</scope>
</reference>
<dbReference type="Gramene" id="SIN_1017175.t">
    <property type="protein sequence ID" value="SIN_1017175.t.cds1"/>
    <property type="gene ID" value="SIN_1017175"/>
</dbReference>
<dbReference type="GeneID" id="105177606"/>
<dbReference type="AlphaFoldDB" id="A0A8M8VF83"/>
<feature type="repeat" description="PPR" evidence="3">
    <location>
        <begin position="124"/>
        <end position="158"/>
    </location>
</feature>
<dbReference type="PANTHER" id="PTHR47926:SF389">
    <property type="entry name" value="PENTATRICOPEPTIDE PROTEIN-RELATED"/>
    <property type="match status" value="1"/>
</dbReference>
<feature type="repeat" description="PPR" evidence="3">
    <location>
        <begin position="225"/>
        <end position="259"/>
    </location>
</feature>
<gene>
    <name evidence="5 6 7" type="primary">LOC105177606</name>
</gene>
<dbReference type="FunFam" id="1.25.40.10:FF:000280">
    <property type="entry name" value="Pentatricopeptide repeat-containing protein"/>
    <property type="match status" value="1"/>
</dbReference>
<name>A0A8M8VF83_SESIN</name>
<organism evidence="4 7">
    <name type="scientific">Sesamum indicum</name>
    <name type="common">Oriental sesame</name>
    <name type="synonym">Sesamum orientale</name>
    <dbReference type="NCBI Taxonomy" id="4182"/>
    <lineage>
        <taxon>Eukaryota</taxon>
        <taxon>Viridiplantae</taxon>
        <taxon>Streptophyta</taxon>
        <taxon>Embryophyta</taxon>
        <taxon>Tracheophyta</taxon>
        <taxon>Spermatophyta</taxon>
        <taxon>Magnoliopsida</taxon>
        <taxon>eudicotyledons</taxon>
        <taxon>Gunneridae</taxon>
        <taxon>Pentapetalae</taxon>
        <taxon>asterids</taxon>
        <taxon>lamiids</taxon>
        <taxon>Lamiales</taxon>
        <taxon>Pedaliaceae</taxon>
        <taxon>Sesamum</taxon>
    </lineage>
</organism>
<dbReference type="InterPro" id="IPR046848">
    <property type="entry name" value="E_motif"/>
</dbReference>
<dbReference type="FunFam" id="1.25.40.10:FF:000393">
    <property type="entry name" value="Pentatricopeptide repeat-containing protein At1g20230"/>
    <property type="match status" value="2"/>
</dbReference>
<dbReference type="RefSeq" id="XP_020554854.1">
    <property type="nucleotide sequence ID" value="XM_020699195.1"/>
</dbReference>
<proteinExistence type="inferred from homology"/>
<dbReference type="Gene3D" id="1.25.40.10">
    <property type="entry name" value="Tetratricopeptide repeat domain"/>
    <property type="match status" value="4"/>
</dbReference>
<evidence type="ECO:0000313" key="5">
    <source>
        <dbReference type="RefSeq" id="XP_020554853.1"/>
    </source>
</evidence>
<keyword evidence="4" id="KW-1185">Reference proteome</keyword>
<dbReference type="RefSeq" id="XP_020554853.1">
    <property type="nucleotide sequence ID" value="XM_020699194.1"/>
</dbReference>
<feature type="repeat" description="PPR" evidence="3">
    <location>
        <begin position="260"/>
        <end position="294"/>
    </location>
</feature>
<dbReference type="Pfam" id="PF01535">
    <property type="entry name" value="PPR"/>
    <property type="match status" value="5"/>
</dbReference>
<feature type="repeat" description="PPR" evidence="3">
    <location>
        <begin position="359"/>
        <end position="393"/>
    </location>
</feature>
<keyword evidence="1" id="KW-0677">Repeat</keyword>
<dbReference type="Proteomes" id="UP000504604">
    <property type="component" value="Linkage group LG2"/>
</dbReference>
<dbReference type="Pfam" id="PF20431">
    <property type="entry name" value="E_motif"/>
    <property type="match status" value="1"/>
</dbReference>
<dbReference type="Pfam" id="PF13041">
    <property type="entry name" value="PPR_2"/>
    <property type="match status" value="3"/>
</dbReference>
<protein>
    <submittedName>
        <fullName evidence="5 6">Pentatricopeptide repeat-containing protein At1g17630 isoform X1</fullName>
    </submittedName>
</protein>
<evidence type="ECO:0000313" key="4">
    <source>
        <dbReference type="Proteomes" id="UP000504604"/>
    </source>
</evidence>
<comment type="similarity">
    <text evidence="2">Belongs to the PPR family. PCMP-E subfamily.</text>
</comment>
<dbReference type="RefSeq" id="XP_020554859.1">
    <property type="nucleotide sequence ID" value="XM_020699200.1"/>
</dbReference>
<dbReference type="PROSITE" id="PS51375">
    <property type="entry name" value="PPR"/>
    <property type="match status" value="6"/>
</dbReference>
<dbReference type="GO" id="GO:0031930">
    <property type="term" value="P:mitochondria-nucleus signaling pathway"/>
    <property type="evidence" value="ECO:0007669"/>
    <property type="project" value="EnsemblPlants"/>
</dbReference>